<feature type="transmembrane region" description="Helical" evidence="10">
    <location>
        <begin position="47"/>
        <end position="69"/>
    </location>
</feature>
<dbReference type="PANTHER" id="PTHR28259">
    <property type="entry name" value="FLUORIDE EXPORT PROTEIN 1-RELATED"/>
    <property type="match status" value="1"/>
</dbReference>
<dbReference type="Proteomes" id="UP000754495">
    <property type="component" value="Unassembled WGS sequence"/>
</dbReference>
<keyword evidence="10" id="KW-0406">Ion transport</keyword>
<dbReference type="NCBIfam" id="TIGR00494">
    <property type="entry name" value="crcB"/>
    <property type="match status" value="1"/>
</dbReference>
<evidence type="ECO:0000256" key="7">
    <source>
        <dbReference type="ARBA" id="ARBA00035120"/>
    </source>
</evidence>
<dbReference type="EMBL" id="JAANOU010000001">
    <property type="protein sequence ID" value="NIH77959.1"/>
    <property type="molecule type" value="Genomic_DNA"/>
</dbReference>
<dbReference type="PANTHER" id="PTHR28259:SF1">
    <property type="entry name" value="FLUORIDE EXPORT PROTEIN 1-RELATED"/>
    <property type="match status" value="1"/>
</dbReference>
<keyword evidence="10" id="KW-0915">Sodium</keyword>
<comment type="similarity">
    <text evidence="7 10">Belongs to the fluoride channel Fluc/FEX (TC 1.A.43) family.</text>
</comment>
<proteinExistence type="inferred from homology"/>
<protein>
    <recommendedName>
        <fullName evidence="10">Fluoride-specific ion channel FluC</fullName>
    </recommendedName>
</protein>
<evidence type="ECO:0000256" key="10">
    <source>
        <dbReference type="HAMAP-Rule" id="MF_00454"/>
    </source>
</evidence>
<evidence type="ECO:0000256" key="3">
    <source>
        <dbReference type="ARBA" id="ARBA00022692"/>
    </source>
</evidence>
<accession>A0ABX0SLV1</accession>
<keyword evidence="6 10" id="KW-0407">Ion channel</keyword>
<dbReference type="HAMAP" id="MF_00454">
    <property type="entry name" value="FluC"/>
    <property type="match status" value="1"/>
</dbReference>
<reference evidence="11 12" key="1">
    <citation type="submission" date="2020-03" db="EMBL/GenBank/DDBJ databases">
        <title>Sequencing the genomes of 1000 actinobacteria strains.</title>
        <authorList>
            <person name="Klenk H.-P."/>
        </authorList>
    </citation>
    <scope>NUCLEOTIDE SEQUENCE [LARGE SCALE GENOMIC DNA]</scope>
    <source>
        <strain evidence="11 12">DSM 45668</strain>
    </source>
</reference>
<evidence type="ECO:0000313" key="11">
    <source>
        <dbReference type="EMBL" id="NIH77959.1"/>
    </source>
</evidence>
<evidence type="ECO:0000256" key="1">
    <source>
        <dbReference type="ARBA" id="ARBA00004651"/>
    </source>
</evidence>
<organism evidence="11 12">
    <name type="scientific">Amycolatopsis viridis</name>
    <dbReference type="NCBI Taxonomy" id="185678"/>
    <lineage>
        <taxon>Bacteria</taxon>
        <taxon>Bacillati</taxon>
        <taxon>Actinomycetota</taxon>
        <taxon>Actinomycetes</taxon>
        <taxon>Pseudonocardiales</taxon>
        <taxon>Pseudonocardiaceae</taxon>
        <taxon>Amycolatopsis</taxon>
    </lineage>
</organism>
<dbReference type="RefSeq" id="WP_313886001.1">
    <property type="nucleotide sequence ID" value="NZ_JAANOU010000001.1"/>
</dbReference>
<keyword evidence="12" id="KW-1185">Reference proteome</keyword>
<evidence type="ECO:0000256" key="6">
    <source>
        <dbReference type="ARBA" id="ARBA00023303"/>
    </source>
</evidence>
<keyword evidence="2 10" id="KW-1003">Cell membrane</keyword>
<dbReference type="InterPro" id="IPR003691">
    <property type="entry name" value="FluC"/>
</dbReference>
<keyword evidence="5 10" id="KW-0472">Membrane</keyword>
<gene>
    <name evidence="10" type="primary">fluC</name>
    <name evidence="10" type="synonym">crcB</name>
    <name evidence="11" type="ORF">FHX46_000489</name>
</gene>
<evidence type="ECO:0000256" key="9">
    <source>
        <dbReference type="ARBA" id="ARBA00049940"/>
    </source>
</evidence>
<keyword evidence="3 10" id="KW-0812">Transmembrane</keyword>
<feature type="transmembrane region" description="Helical" evidence="10">
    <location>
        <begin position="111"/>
        <end position="134"/>
    </location>
</feature>
<evidence type="ECO:0000256" key="2">
    <source>
        <dbReference type="ARBA" id="ARBA00022475"/>
    </source>
</evidence>
<sequence length="141" mass="14461">MSGDPGATAPPRPSQLPTVTAVAIGGGLGALARYGLTRAWPTAPGHFPWVTFATNVAGCFLIGVLMVIVTEIRVAHPLVRPFLGVGVLGGFTTFSTYAVEFHNLLSPGLVAVAFAYLAGTLLAAMLAVFAGAALTRRLAGR</sequence>
<comment type="activity regulation">
    <text evidence="10">Na(+) is not transported, but it plays an essential structural role and its presence is essential for fluoride channel function.</text>
</comment>
<keyword evidence="10" id="KW-0813">Transport</keyword>
<comment type="catalytic activity">
    <reaction evidence="8">
        <text>fluoride(in) = fluoride(out)</text>
        <dbReference type="Rhea" id="RHEA:76159"/>
        <dbReference type="ChEBI" id="CHEBI:17051"/>
    </reaction>
    <physiologicalReaction direction="left-to-right" evidence="8">
        <dbReference type="Rhea" id="RHEA:76160"/>
    </physiologicalReaction>
</comment>
<evidence type="ECO:0000313" key="12">
    <source>
        <dbReference type="Proteomes" id="UP000754495"/>
    </source>
</evidence>
<dbReference type="Pfam" id="PF02537">
    <property type="entry name" value="CRCB"/>
    <property type="match status" value="1"/>
</dbReference>
<name>A0ABX0SLV1_9PSEU</name>
<evidence type="ECO:0000256" key="5">
    <source>
        <dbReference type="ARBA" id="ARBA00023136"/>
    </source>
</evidence>
<comment type="subcellular location">
    <subcellularLocation>
        <location evidence="1 10">Cell membrane</location>
        <topology evidence="1 10">Multi-pass membrane protein</topology>
    </subcellularLocation>
</comment>
<keyword evidence="4 10" id="KW-1133">Transmembrane helix</keyword>
<comment type="caution">
    <text evidence="11">The sequence shown here is derived from an EMBL/GenBank/DDBJ whole genome shotgun (WGS) entry which is preliminary data.</text>
</comment>
<evidence type="ECO:0000256" key="8">
    <source>
        <dbReference type="ARBA" id="ARBA00035585"/>
    </source>
</evidence>
<evidence type="ECO:0000256" key="4">
    <source>
        <dbReference type="ARBA" id="ARBA00022989"/>
    </source>
</evidence>
<keyword evidence="10" id="KW-0479">Metal-binding</keyword>
<feature type="binding site" evidence="10">
    <location>
        <position position="92"/>
    </location>
    <ligand>
        <name>Na(+)</name>
        <dbReference type="ChEBI" id="CHEBI:29101"/>
        <note>structural</note>
    </ligand>
</feature>
<comment type="function">
    <text evidence="9 10">Fluoride-specific ion channel. Important for reducing fluoride concentration in the cell, thus reducing its toxicity.</text>
</comment>
<feature type="binding site" evidence="10">
    <location>
        <position position="89"/>
    </location>
    <ligand>
        <name>Na(+)</name>
        <dbReference type="ChEBI" id="CHEBI:29101"/>
        <note>structural</note>
    </ligand>
</feature>
<feature type="transmembrane region" description="Helical" evidence="10">
    <location>
        <begin position="81"/>
        <end position="99"/>
    </location>
</feature>